<dbReference type="PRINTS" id="PR00080">
    <property type="entry name" value="SDRFAMILY"/>
</dbReference>
<dbReference type="PROSITE" id="PS00061">
    <property type="entry name" value="ADH_SHORT"/>
    <property type="match status" value="1"/>
</dbReference>
<evidence type="ECO:0008006" key="5">
    <source>
        <dbReference type="Google" id="ProtNLM"/>
    </source>
</evidence>
<dbReference type="NCBIfam" id="NF006693">
    <property type="entry name" value="PRK09242.1"/>
    <property type="match status" value="1"/>
</dbReference>
<accession>A0A1M4XXP7</accession>
<dbReference type="FunFam" id="3.40.50.720:FF:000084">
    <property type="entry name" value="Short-chain dehydrogenase reductase"/>
    <property type="match status" value="1"/>
</dbReference>
<sequence length="252" mass="27497">MWDLKDKKALVTGGSKGIGKAVVSELLELGAEVIFTARDGKVVSQVVEEFKQQGHFVHGLMADVASVDHRFRVAKWIEEHWGKLDILVNNAGINIRKPSSDYLVEEYRNVLEIDLIAPFEFCRELRELLEKSGRASIVNVASVAGLTDVQTGAPYGMAKAGLIQLTRNLACEWAALNIRVNSVSPWFTQTPATSAVLSNPERLNKIVSRTPVGRIARDEEIAAAITFLSMDKASFITGHNLVVDGGATVKGL</sequence>
<dbReference type="GO" id="GO:0016491">
    <property type="term" value="F:oxidoreductase activity"/>
    <property type="evidence" value="ECO:0007669"/>
    <property type="project" value="UniProtKB-KW"/>
</dbReference>
<dbReference type="Gene3D" id="3.40.50.720">
    <property type="entry name" value="NAD(P)-binding Rossmann-like Domain"/>
    <property type="match status" value="1"/>
</dbReference>
<evidence type="ECO:0000256" key="1">
    <source>
        <dbReference type="ARBA" id="ARBA00006484"/>
    </source>
</evidence>
<dbReference type="SUPFAM" id="SSF51735">
    <property type="entry name" value="NAD(P)-binding Rossmann-fold domains"/>
    <property type="match status" value="1"/>
</dbReference>
<dbReference type="PRINTS" id="PR00081">
    <property type="entry name" value="GDHRDH"/>
</dbReference>
<reference evidence="3 4" key="1">
    <citation type="submission" date="2016-11" db="EMBL/GenBank/DDBJ databases">
        <authorList>
            <person name="Jaros S."/>
            <person name="Januszkiewicz K."/>
            <person name="Wedrychowicz H."/>
        </authorList>
    </citation>
    <scope>NUCLEOTIDE SEQUENCE [LARGE SCALE GENOMIC DNA]</scope>
    <source>
        <strain evidence="3 4">DSM 26991</strain>
    </source>
</reference>
<dbReference type="EMBL" id="FQTV01000004">
    <property type="protein sequence ID" value="SHE98215.1"/>
    <property type="molecule type" value="Genomic_DNA"/>
</dbReference>
<dbReference type="InterPro" id="IPR036291">
    <property type="entry name" value="NAD(P)-bd_dom_sf"/>
</dbReference>
<organism evidence="3 4">
    <name type="scientific">Bacteroides luti</name>
    <dbReference type="NCBI Taxonomy" id="1297750"/>
    <lineage>
        <taxon>Bacteria</taxon>
        <taxon>Pseudomonadati</taxon>
        <taxon>Bacteroidota</taxon>
        <taxon>Bacteroidia</taxon>
        <taxon>Bacteroidales</taxon>
        <taxon>Bacteroidaceae</taxon>
        <taxon>Bacteroides</taxon>
    </lineage>
</organism>
<proteinExistence type="inferred from homology"/>
<dbReference type="InterPro" id="IPR020904">
    <property type="entry name" value="Sc_DH/Rdtase_CS"/>
</dbReference>
<gene>
    <name evidence="3" type="ORF">SAMN05444405_104159</name>
</gene>
<evidence type="ECO:0000313" key="4">
    <source>
        <dbReference type="Proteomes" id="UP000184509"/>
    </source>
</evidence>
<comment type="similarity">
    <text evidence="1">Belongs to the short-chain dehydrogenases/reductases (SDR) family.</text>
</comment>
<dbReference type="InterPro" id="IPR002347">
    <property type="entry name" value="SDR_fam"/>
</dbReference>
<dbReference type="OrthoDB" id="9804104at2"/>
<dbReference type="Pfam" id="PF13561">
    <property type="entry name" value="adh_short_C2"/>
    <property type="match status" value="1"/>
</dbReference>
<evidence type="ECO:0000313" key="3">
    <source>
        <dbReference type="EMBL" id="SHE98215.1"/>
    </source>
</evidence>
<protein>
    <recommendedName>
        <fullName evidence="5">Tropinone reductase 1</fullName>
    </recommendedName>
</protein>
<name>A0A1M4XXP7_9BACE</name>
<dbReference type="RefSeq" id="WP_073399924.1">
    <property type="nucleotide sequence ID" value="NZ_FQTV01000004.1"/>
</dbReference>
<keyword evidence="2" id="KW-0560">Oxidoreductase</keyword>
<dbReference type="STRING" id="1297750.SAMN05444405_104159"/>
<dbReference type="PANTHER" id="PTHR42898">
    <property type="entry name" value="TROPINONE REDUCTASE"/>
    <property type="match status" value="1"/>
</dbReference>
<dbReference type="InterPro" id="IPR045000">
    <property type="entry name" value="TR"/>
</dbReference>
<evidence type="ECO:0000256" key="2">
    <source>
        <dbReference type="ARBA" id="ARBA00023002"/>
    </source>
</evidence>
<dbReference type="AlphaFoldDB" id="A0A1M4XXP7"/>
<dbReference type="Proteomes" id="UP000184509">
    <property type="component" value="Unassembled WGS sequence"/>
</dbReference>
<keyword evidence="4" id="KW-1185">Reference proteome</keyword>
<dbReference type="PANTHER" id="PTHR42898:SF6">
    <property type="entry name" value="NADP-DEPENDENT MANNITOL DEHYDROGENASE"/>
    <property type="match status" value="1"/>
</dbReference>